<keyword evidence="8" id="KW-1185">Reference proteome</keyword>
<dbReference type="AlphaFoldDB" id="A0A0V7ZKF2"/>
<keyword evidence="2" id="KW-0560">Oxidoreductase</keyword>
<protein>
    <submittedName>
        <fullName evidence="7">6-phosphogluconate dehydrogenase</fullName>
    </submittedName>
</protein>
<keyword evidence="3" id="KW-0520">NAD</keyword>
<evidence type="ECO:0000256" key="1">
    <source>
        <dbReference type="ARBA" id="ARBA00009080"/>
    </source>
</evidence>
<dbReference type="SUPFAM" id="SSF51735">
    <property type="entry name" value="NAD(P)-binding Rossmann-fold domains"/>
    <property type="match status" value="1"/>
</dbReference>
<dbReference type="GO" id="GO:0051287">
    <property type="term" value="F:NAD binding"/>
    <property type="evidence" value="ECO:0007669"/>
    <property type="project" value="InterPro"/>
</dbReference>
<dbReference type="Gene3D" id="1.10.1040.10">
    <property type="entry name" value="N-(1-d-carboxylethyl)-l-norvaline Dehydrogenase, domain 2"/>
    <property type="match status" value="1"/>
</dbReference>
<dbReference type="Gene3D" id="3.40.50.720">
    <property type="entry name" value="NAD(P)-binding Rossmann-like Domain"/>
    <property type="match status" value="1"/>
</dbReference>
<evidence type="ECO:0000313" key="7">
    <source>
        <dbReference type="EMBL" id="KST65093.1"/>
    </source>
</evidence>
<dbReference type="PIRSF" id="PIRSF000103">
    <property type="entry name" value="HIBADH"/>
    <property type="match status" value="1"/>
</dbReference>
<evidence type="ECO:0000313" key="8">
    <source>
        <dbReference type="Proteomes" id="UP000053372"/>
    </source>
</evidence>
<dbReference type="Proteomes" id="UP000053372">
    <property type="component" value="Unassembled WGS sequence"/>
</dbReference>
<dbReference type="GO" id="GO:0050661">
    <property type="term" value="F:NADP binding"/>
    <property type="evidence" value="ECO:0007669"/>
    <property type="project" value="InterPro"/>
</dbReference>
<dbReference type="OrthoDB" id="9786703at2"/>
<proteinExistence type="inferred from homology"/>
<evidence type="ECO:0000256" key="4">
    <source>
        <dbReference type="PIRSR" id="PIRSR000103-1"/>
    </source>
</evidence>
<gene>
    <name evidence="7" type="ORF">BC008_19955</name>
</gene>
<dbReference type="SUPFAM" id="SSF48179">
    <property type="entry name" value="6-phosphogluconate dehydrogenase C-terminal domain-like"/>
    <property type="match status" value="1"/>
</dbReference>
<dbReference type="PANTHER" id="PTHR43580">
    <property type="entry name" value="OXIDOREDUCTASE GLYR1-RELATED"/>
    <property type="match status" value="1"/>
</dbReference>
<dbReference type="InterPro" id="IPR029154">
    <property type="entry name" value="HIBADH-like_NADP-bd"/>
</dbReference>
<dbReference type="InterPro" id="IPR008927">
    <property type="entry name" value="6-PGluconate_DH-like_C_sf"/>
</dbReference>
<dbReference type="InterPro" id="IPR015815">
    <property type="entry name" value="HIBADH-related"/>
</dbReference>
<name>A0A0V7ZKF2_9CYAN</name>
<dbReference type="InterPro" id="IPR013328">
    <property type="entry name" value="6PGD_dom2"/>
</dbReference>
<dbReference type="InterPro" id="IPR006115">
    <property type="entry name" value="6PGDH_NADP-bd"/>
</dbReference>
<feature type="active site" evidence="4">
    <location>
        <position position="172"/>
    </location>
</feature>
<comment type="similarity">
    <text evidence="1">Belongs to the HIBADH-related family.</text>
</comment>
<evidence type="ECO:0000256" key="3">
    <source>
        <dbReference type="ARBA" id="ARBA00023027"/>
    </source>
</evidence>
<dbReference type="GO" id="GO:0016491">
    <property type="term" value="F:oxidoreductase activity"/>
    <property type="evidence" value="ECO:0007669"/>
    <property type="project" value="UniProtKB-KW"/>
</dbReference>
<dbReference type="EMBL" id="LMTZ01000113">
    <property type="protein sequence ID" value="KST65093.1"/>
    <property type="molecule type" value="Genomic_DNA"/>
</dbReference>
<feature type="domain" description="3-hydroxyisobutyrate dehydrogenase-like NAD-binding" evidence="6">
    <location>
        <begin position="166"/>
        <end position="285"/>
    </location>
</feature>
<comment type="caution">
    <text evidence="7">The sequence shown here is derived from an EMBL/GenBank/DDBJ whole genome shotgun (WGS) entry which is preliminary data.</text>
</comment>
<evidence type="ECO:0000259" key="6">
    <source>
        <dbReference type="Pfam" id="PF14833"/>
    </source>
</evidence>
<organism evidence="7 8">
    <name type="scientific">Mastigocoleus testarum BC008</name>
    <dbReference type="NCBI Taxonomy" id="371196"/>
    <lineage>
        <taxon>Bacteria</taxon>
        <taxon>Bacillati</taxon>
        <taxon>Cyanobacteriota</taxon>
        <taxon>Cyanophyceae</taxon>
        <taxon>Nostocales</taxon>
        <taxon>Hapalosiphonaceae</taxon>
        <taxon>Mastigocoleus</taxon>
    </lineage>
</organism>
<feature type="domain" description="6-phosphogluconate dehydrogenase NADP-binding" evidence="5">
    <location>
        <begin position="2"/>
        <end position="163"/>
    </location>
</feature>
<dbReference type="Pfam" id="PF03446">
    <property type="entry name" value="NAD_binding_2"/>
    <property type="match status" value="1"/>
</dbReference>
<dbReference type="InterPro" id="IPR051265">
    <property type="entry name" value="HIBADH-related_NP60_sf"/>
</dbReference>
<sequence>MKIGFIGMGIMGSRMAGNILRNQQDREIIIFNRTQDKATSLINNGALWADSPKALGKQVDILFTMLSNPEAVTNVALGENGFLDTLAPDTLWVDCSTVHPSFSRKMAQETGNKQVRFLDAPVAGSKNQAENAKLVFFVGGDRADVKTCQSLFEIMGSKFVHVGGHGMGTSMKLAINLLLGTSMAGFAEGMVLGQALGISQEMLFNVLLGGPVVAPFVSTKKEKLEREDYDVEFPLRWMQKDLHMVATAANEVGVAIPVTSSVKEVYRLAMQQGLGQEDFSAIYSFLKEGTGN</sequence>
<dbReference type="PANTHER" id="PTHR43580:SF2">
    <property type="entry name" value="CYTOKINE-LIKE NUCLEAR FACTOR N-PAC"/>
    <property type="match status" value="1"/>
</dbReference>
<reference evidence="7 8" key="1">
    <citation type="journal article" date="2015" name="Genome Announc.">
        <title>Draft Genome of the Euendolithic (true boring) Cyanobacterium Mastigocoleus testarum strain BC008.</title>
        <authorList>
            <person name="Guida B.S."/>
            <person name="Garcia-Pichel F."/>
        </authorList>
    </citation>
    <scope>NUCLEOTIDE SEQUENCE [LARGE SCALE GENOMIC DNA]</scope>
    <source>
        <strain evidence="7 8">BC008</strain>
    </source>
</reference>
<evidence type="ECO:0000259" key="5">
    <source>
        <dbReference type="Pfam" id="PF03446"/>
    </source>
</evidence>
<accession>A0A0V7ZKF2</accession>
<evidence type="ECO:0000256" key="2">
    <source>
        <dbReference type="ARBA" id="ARBA00023002"/>
    </source>
</evidence>
<dbReference type="InterPro" id="IPR036291">
    <property type="entry name" value="NAD(P)-bd_dom_sf"/>
</dbReference>
<dbReference type="Pfam" id="PF14833">
    <property type="entry name" value="NAD_binding_11"/>
    <property type="match status" value="1"/>
</dbReference>